<gene>
    <name evidence="1" type="ORF">FA95DRAFT_1557309</name>
</gene>
<dbReference type="Proteomes" id="UP000814033">
    <property type="component" value="Unassembled WGS sequence"/>
</dbReference>
<accession>A0ACB8RY93</accession>
<keyword evidence="2" id="KW-1185">Reference proteome</keyword>
<name>A0ACB8RY93_9AGAM</name>
<protein>
    <submittedName>
        <fullName evidence="1">Uncharacterized protein</fullName>
    </submittedName>
</protein>
<organism evidence="1 2">
    <name type="scientific">Auriscalpium vulgare</name>
    <dbReference type="NCBI Taxonomy" id="40419"/>
    <lineage>
        <taxon>Eukaryota</taxon>
        <taxon>Fungi</taxon>
        <taxon>Dikarya</taxon>
        <taxon>Basidiomycota</taxon>
        <taxon>Agaricomycotina</taxon>
        <taxon>Agaricomycetes</taxon>
        <taxon>Russulales</taxon>
        <taxon>Auriscalpiaceae</taxon>
        <taxon>Auriscalpium</taxon>
    </lineage>
</organism>
<comment type="caution">
    <text evidence="1">The sequence shown here is derived from an EMBL/GenBank/DDBJ whole genome shotgun (WGS) entry which is preliminary data.</text>
</comment>
<proteinExistence type="predicted"/>
<sequence length="256" mass="27371">MSDDTAPLPALPTLSGEVLFETFSHRDLSSGALNDDFGNADRLSALGASALALVVTQALFDRRPMLSADDLPNAAEEKMSDETLDEWVTKYDLREKVQCAPDVRDSLSEPGETRNLFTTYVGAVYHQRGLRAVQEWIGRLIDPDYAPAPSQSAQPATGGQQPFSANTPPPPNNPPPPPASPIHAPILPIFNQRCSQNGIAVVWPTASTGPPHAPSWTADCQIDGHTIATGAGATKQLAKEDAAKHAYRALWPNGGF</sequence>
<evidence type="ECO:0000313" key="2">
    <source>
        <dbReference type="Proteomes" id="UP000814033"/>
    </source>
</evidence>
<evidence type="ECO:0000313" key="1">
    <source>
        <dbReference type="EMBL" id="KAI0049040.1"/>
    </source>
</evidence>
<reference evidence="1" key="2">
    <citation type="journal article" date="2022" name="New Phytol.">
        <title>Evolutionary transition to the ectomycorrhizal habit in the genomes of a hyperdiverse lineage of mushroom-forming fungi.</title>
        <authorList>
            <person name="Looney B."/>
            <person name="Miyauchi S."/>
            <person name="Morin E."/>
            <person name="Drula E."/>
            <person name="Courty P.E."/>
            <person name="Kohler A."/>
            <person name="Kuo A."/>
            <person name="LaButti K."/>
            <person name="Pangilinan J."/>
            <person name="Lipzen A."/>
            <person name="Riley R."/>
            <person name="Andreopoulos W."/>
            <person name="He G."/>
            <person name="Johnson J."/>
            <person name="Nolan M."/>
            <person name="Tritt A."/>
            <person name="Barry K.W."/>
            <person name="Grigoriev I.V."/>
            <person name="Nagy L.G."/>
            <person name="Hibbett D."/>
            <person name="Henrissat B."/>
            <person name="Matheny P.B."/>
            <person name="Labbe J."/>
            <person name="Martin F.M."/>
        </authorList>
    </citation>
    <scope>NUCLEOTIDE SEQUENCE</scope>
    <source>
        <strain evidence="1">FP105234-sp</strain>
    </source>
</reference>
<reference evidence="1" key="1">
    <citation type="submission" date="2021-02" db="EMBL/GenBank/DDBJ databases">
        <authorList>
            <consortium name="DOE Joint Genome Institute"/>
            <person name="Ahrendt S."/>
            <person name="Looney B.P."/>
            <person name="Miyauchi S."/>
            <person name="Morin E."/>
            <person name="Drula E."/>
            <person name="Courty P.E."/>
            <person name="Chicoki N."/>
            <person name="Fauchery L."/>
            <person name="Kohler A."/>
            <person name="Kuo A."/>
            <person name="Labutti K."/>
            <person name="Pangilinan J."/>
            <person name="Lipzen A."/>
            <person name="Riley R."/>
            <person name="Andreopoulos W."/>
            <person name="He G."/>
            <person name="Johnson J."/>
            <person name="Barry K.W."/>
            <person name="Grigoriev I.V."/>
            <person name="Nagy L."/>
            <person name="Hibbett D."/>
            <person name="Henrissat B."/>
            <person name="Matheny P.B."/>
            <person name="Labbe J."/>
            <person name="Martin F."/>
        </authorList>
    </citation>
    <scope>NUCLEOTIDE SEQUENCE</scope>
    <source>
        <strain evidence="1">FP105234-sp</strain>
    </source>
</reference>
<dbReference type="EMBL" id="MU275878">
    <property type="protein sequence ID" value="KAI0049040.1"/>
    <property type="molecule type" value="Genomic_DNA"/>
</dbReference>